<gene>
    <name evidence="1" type="ORF">P344_02825</name>
</gene>
<dbReference type="AlphaFoldDB" id="W6AMG0"/>
<name>W6AMG0_9MOLU</name>
<dbReference type="EMBL" id="CP006720">
    <property type="protein sequence ID" value="AHI57910.1"/>
    <property type="molecule type" value="Genomic_DNA"/>
</dbReference>
<dbReference type="KEGG" id="smia:P344_02825"/>
<protein>
    <submittedName>
        <fullName evidence="1">Uncharacterized protein</fullName>
    </submittedName>
</protein>
<dbReference type="HOGENOM" id="CLU_3358580_0_0_14"/>
<reference evidence="1 2" key="1">
    <citation type="submission" date="2013-09" db="EMBL/GenBank/DDBJ databases">
        <title>Complete genome sequence of Spiroplasma mirum suckling mouse cataract agent.</title>
        <authorList>
            <person name="Landry C.A."/>
            <person name="Bastian F.O."/>
            <person name="Thune R.L."/>
        </authorList>
    </citation>
    <scope>NUCLEOTIDE SEQUENCE [LARGE SCALE GENOMIC DNA]</scope>
    <source>
        <strain evidence="1 2">SMCA</strain>
    </source>
</reference>
<organism evidence="1 2">
    <name type="scientific">Spiroplasma mirum ATCC 29335</name>
    <dbReference type="NCBI Taxonomy" id="838561"/>
    <lineage>
        <taxon>Bacteria</taxon>
        <taxon>Bacillati</taxon>
        <taxon>Mycoplasmatota</taxon>
        <taxon>Mollicutes</taxon>
        <taxon>Entomoplasmatales</taxon>
        <taxon>Spiroplasmataceae</taxon>
        <taxon>Spiroplasma</taxon>
    </lineage>
</organism>
<proteinExistence type="predicted"/>
<dbReference type="Proteomes" id="UP000019260">
    <property type="component" value="Chromosome"/>
</dbReference>
<accession>W6AMG0</accession>
<keyword evidence="2" id="KW-1185">Reference proteome</keyword>
<evidence type="ECO:0000313" key="2">
    <source>
        <dbReference type="Proteomes" id="UP000019260"/>
    </source>
</evidence>
<sequence>MRTWNYLFITFEKLAHNEIYKYNQDDPRFLKTTSND</sequence>
<evidence type="ECO:0000313" key="1">
    <source>
        <dbReference type="EMBL" id="AHI57910.1"/>
    </source>
</evidence>